<evidence type="ECO:0000256" key="2">
    <source>
        <dbReference type="SAM" id="SignalP"/>
    </source>
</evidence>
<feature type="signal peptide" evidence="2">
    <location>
        <begin position="1"/>
        <end position="36"/>
    </location>
</feature>
<comment type="caution">
    <text evidence="3">The sequence shown here is derived from an EMBL/GenBank/DDBJ whole genome shotgun (WGS) entry which is preliminary data.</text>
</comment>
<feature type="chain" id="PRO_5047094063" description="IgA peptidase M64" evidence="2">
    <location>
        <begin position="37"/>
        <end position="440"/>
    </location>
</feature>
<dbReference type="InterPro" id="IPR024079">
    <property type="entry name" value="MetalloPept_cat_dom_sf"/>
</dbReference>
<dbReference type="Proteomes" id="UP001519309">
    <property type="component" value="Unassembled WGS sequence"/>
</dbReference>
<accession>A0ABS4LZZ5</accession>
<dbReference type="Pfam" id="PF09471">
    <property type="entry name" value="Peptidase_M64"/>
    <property type="match status" value="1"/>
</dbReference>
<organism evidence="3 4">
    <name type="scientific">Streptomyces griseochromogenes</name>
    <dbReference type="NCBI Taxonomy" id="68214"/>
    <lineage>
        <taxon>Bacteria</taxon>
        <taxon>Bacillati</taxon>
        <taxon>Actinomycetota</taxon>
        <taxon>Actinomycetes</taxon>
        <taxon>Kitasatosporales</taxon>
        <taxon>Streptomycetaceae</taxon>
        <taxon>Streptomyces</taxon>
    </lineage>
</organism>
<protein>
    <recommendedName>
        <fullName evidence="5">IgA peptidase M64</fullName>
    </recommendedName>
</protein>
<feature type="compositionally biased region" description="Low complexity" evidence="1">
    <location>
        <begin position="62"/>
        <end position="80"/>
    </location>
</feature>
<dbReference type="EMBL" id="JAGGLP010000013">
    <property type="protein sequence ID" value="MBP2052983.1"/>
    <property type="molecule type" value="Genomic_DNA"/>
</dbReference>
<dbReference type="PROSITE" id="PS51318">
    <property type="entry name" value="TAT"/>
    <property type="match status" value="1"/>
</dbReference>
<evidence type="ECO:0000313" key="4">
    <source>
        <dbReference type="Proteomes" id="UP001519309"/>
    </source>
</evidence>
<dbReference type="InterPro" id="IPR006311">
    <property type="entry name" value="TAT_signal"/>
</dbReference>
<evidence type="ECO:0000313" key="3">
    <source>
        <dbReference type="EMBL" id="MBP2052983.1"/>
    </source>
</evidence>
<evidence type="ECO:0008006" key="5">
    <source>
        <dbReference type="Google" id="ProtNLM"/>
    </source>
</evidence>
<dbReference type="Gene3D" id="3.40.390.10">
    <property type="entry name" value="Collagenase (Catalytic Domain)"/>
    <property type="match status" value="1"/>
</dbReference>
<reference evidence="3 4" key="1">
    <citation type="submission" date="2021-03" db="EMBL/GenBank/DDBJ databases">
        <title>Genomic Encyclopedia of Type Strains, Phase IV (KMG-IV): sequencing the most valuable type-strain genomes for metagenomic binning, comparative biology and taxonomic classification.</title>
        <authorList>
            <person name="Goeker M."/>
        </authorList>
    </citation>
    <scope>NUCLEOTIDE SEQUENCE [LARGE SCALE GENOMIC DNA]</scope>
    <source>
        <strain evidence="3 4">DSM 40499</strain>
    </source>
</reference>
<feature type="region of interest" description="Disordered" evidence="1">
    <location>
        <begin position="50"/>
        <end position="80"/>
    </location>
</feature>
<keyword evidence="4" id="KW-1185">Reference proteome</keyword>
<sequence length="440" mass="46199">MPHRARARTRRIAAASAAFLAAAAMAVAASPGPAAAAGPPAHTQRVEYFPGPGAEPRQVTVPADTPGRTARPAPAPGGVTPAVRALKRTGPVTGRLDLVVMGDGYTADEQGEFTAAAKEKLDDIFAVEPYRSYRGLFNIWLVDTVSGESGVSGDPTADVVKDSALGARFFCDDVERLLCVDTDKVARYAALAPDADIVFVIANSAKYGGAGYSAGDLPPGSSFHGVATMSSDNDKSYLIGAHELGHSIGHLADEYQYAGYGAYPSADEPAAANLTLLRDPGATKWYRWLGAQDPTGSVVGTYEGGGYYETGIYRPTDTSIMRSLASTDFNVVGREAMIAGFYADADALTSPVPTSRPVGQGRRITVRLAPLTGLADLELTWYVDGRPVPSATGALSMTPHRLGVRGRGHVVTATVTDRTAAVRDPAVRAQTSNSLTWRVR</sequence>
<keyword evidence="2" id="KW-0732">Signal</keyword>
<dbReference type="RefSeq" id="WP_237281408.1">
    <property type="nucleotide sequence ID" value="NZ_CP016279.1"/>
</dbReference>
<proteinExistence type="predicted"/>
<evidence type="ECO:0000256" key="1">
    <source>
        <dbReference type="SAM" id="MobiDB-lite"/>
    </source>
</evidence>
<name>A0ABS4LZZ5_9ACTN</name>
<gene>
    <name evidence="3" type="ORF">J2Z21_005972</name>
</gene>
<dbReference type="InterPro" id="IPR019026">
    <property type="entry name" value="Peptidase_M64_IgA"/>
</dbReference>